<organism evidence="1 2">
    <name type="scientific">Taxus chinensis</name>
    <name type="common">Chinese yew</name>
    <name type="synonym">Taxus wallichiana var. chinensis</name>
    <dbReference type="NCBI Taxonomy" id="29808"/>
    <lineage>
        <taxon>Eukaryota</taxon>
        <taxon>Viridiplantae</taxon>
        <taxon>Streptophyta</taxon>
        <taxon>Embryophyta</taxon>
        <taxon>Tracheophyta</taxon>
        <taxon>Spermatophyta</taxon>
        <taxon>Pinopsida</taxon>
        <taxon>Pinidae</taxon>
        <taxon>Conifers II</taxon>
        <taxon>Cupressales</taxon>
        <taxon>Taxaceae</taxon>
        <taxon>Taxus</taxon>
    </lineage>
</organism>
<protein>
    <submittedName>
        <fullName evidence="1">Uncharacterized protein</fullName>
    </submittedName>
</protein>
<feature type="non-terminal residue" evidence="1">
    <location>
        <position position="1"/>
    </location>
</feature>
<name>A0AA38GA00_TAXCH</name>
<dbReference type="EMBL" id="JAHRHJ020000004">
    <property type="protein sequence ID" value="KAH9317603.1"/>
    <property type="molecule type" value="Genomic_DNA"/>
</dbReference>
<sequence length="73" mass="8516">GDKRRGPAGTVCKWEQTVRETVWGNWAARTRMANGRTGRIVPRRHWTFGTKYGRETGRFGGNHHKRHWDIGKK</sequence>
<dbReference type="Proteomes" id="UP000824469">
    <property type="component" value="Unassembled WGS sequence"/>
</dbReference>
<keyword evidence="2" id="KW-1185">Reference proteome</keyword>
<evidence type="ECO:0000313" key="1">
    <source>
        <dbReference type="EMBL" id="KAH9317603.1"/>
    </source>
</evidence>
<comment type="caution">
    <text evidence="1">The sequence shown here is derived from an EMBL/GenBank/DDBJ whole genome shotgun (WGS) entry which is preliminary data.</text>
</comment>
<gene>
    <name evidence="1" type="ORF">KI387_019372</name>
</gene>
<reference evidence="1 2" key="1">
    <citation type="journal article" date="2021" name="Nat. Plants">
        <title>The Taxus genome provides insights into paclitaxel biosynthesis.</title>
        <authorList>
            <person name="Xiong X."/>
            <person name="Gou J."/>
            <person name="Liao Q."/>
            <person name="Li Y."/>
            <person name="Zhou Q."/>
            <person name="Bi G."/>
            <person name="Li C."/>
            <person name="Du R."/>
            <person name="Wang X."/>
            <person name="Sun T."/>
            <person name="Guo L."/>
            <person name="Liang H."/>
            <person name="Lu P."/>
            <person name="Wu Y."/>
            <person name="Zhang Z."/>
            <person name="Ro D.K."/>
            <person name="Shang Y."/>
            <person name="Huang S."/>
            <person name="Yan J."/>
        </authorList>
    </citation>
    <scope>NUCLEOTIDE SEQUENCE [LARGE SCALE GENOMIC DNA]</scope>
    <source>
        <strain evidence="1">Ta-2019</strain>
    </source>
</reference>
<proteinExistence type="predicted"/>
<dbReference type="AlphaFoldDB" id="A0AA38GA00"/>
<evidence type="ECO:0000313" key="2">
    <source>
        <dbReference type="Proteomes" id="UP000824469"/>
    </source>
</evidence>
<accession>A0AA38GA00</accession>